<dbReference type="GO" id="GO:0046872">
    <property type="term" value="F:metal ion binding"/>
    <property type="evidence" value="ECO:0007669"/>
    <property type="project" value="InterPro"/>
</dbReference>
<feature type="signal peptide" evidence="5">
    <location>
        <begin position="1"/>
        <end position="22"/>
    </location>
</feature>
<evidence type="ECO:0000256" key="2">
    <source>
        <dbReference type="ARBA" id="ARBA00022741"/>
    </source>
</evidence>
<dbReference type="Gene3D" id="3.30.470.20">
    <property type="entry name" value="ATP-grasp fold, B domain"/>
    <property type="match status" value="1"/>
</dbReference>
<keyword evidence="3 4" id="KW-0067">ATP-binding</keyword>
<gene>
    <name evidence="7" type="ORF">GGQ61_001391</name>
</gene>
<dbReference type="Pfam" id="PF21360">
    <property type="entry name" value="PylC-like_N"/>
    <property type="match status" value="1"/>
</dbReference>
<dbReference type="GO" id="GO:0004088">
    <property type="term" value="F:carbamoyl-phosphate synthase (glutamine-hydrolyzing) activity"/>
    <property type="evidence" value="ECO:0007669"/>
    <property type="project" value="UniProtKB-EC"/>
</dbReference>
<organism evidence="7 8">
    <name type="scientific">Phenylobacterium haematophilum</name>
    <dbReference type="NCBI Taxonomy" id="98513"/>
    <lineage>
        <taxon>Bacteria</taxon>
        <taxon>Pseudomonadati</taxon>
        <taxon>Pseudomonadota</taxon>
        <taxon>Alphaproteobacteria</taxon>
        <taxon>Caulobacterales</taxon>
        <taxon>Caulobacteraceae</taxon>
        <taxon>Phenylobacterium</taxon>
    </lineage>
</organism>
<evidence type="ECO:0000256" key="4">
    <source>
        <dbReference type="PROSITE-ProRule" id="PRU00409"/>
    </source>
</evidence>
<accession>A0A839ZX96</accession>
<keyword evidence="8" id="KW-1185">Reference proteome</keyword>
<comment type="caution">
    <text evidence="7">The sequence shown here is derived from an EMBL/GenBank/DDBJ whole genome shotgun (WGS) entry which is preliminary data.</text>
</comment>
<feature type="domain" description="ATP-grasp" evidence="6">
    <location>
        <begin position="93"/>
        <end position="280"/>
    </location>
</feature>
<dbReference type="Gene3D" id="3.30.1490.20">
    <property type="entry name" value="ATP-grasp fold, A domain"/>
    <property type="match status" value="1"/>
</dbReference>
<dbReference type="SUPFAM" id="SSF56059">
    <property type="entry name" value="Glutathione synthetase ATP-binding domain-like"/>
    <property type="match status" value="1"/>
</dbReference>
<dbReference type="EMBL" id="JACIDK010000002">
    <property type="protein sequence ID" value="MBB3890674.1"/>
    <property type="molecule type" value="Genomic_DNA"/>
</dbReference>
<dbReference type="RefSeq" id="WP_183770994.1">
    <property type="nucleotide sequence ID" value="NZ_JACIDK010000002.1"/>
</dbReference>
<dbReference type="PROSITE" id="PS50975">
    <property type="entry name" value="ATP_GRASP"/>
    <property type="match status" value="1"/>
</dbReference>
<dbReference type="GO" id="GO:0005829">
    <property type="term" value="C:cytosol"/>
    <property type="evidence" value="ECO:0007669"/>
    <property type="project" value="TreeGrafter"/>
</dbReference>
<dbReference type="Proteomes" id="UP000530564">
    <property type="component" value="Unassembled WGS sequence"/>
</dbReference>
<name>A0A839ZX96_9CAUL</name>
<keyword evidence="1 7" id="KW-0436">Ligase</keyword>
<protein>
    <submittedName>
        <fullName evidence="7">Carbamoyl-phosphate synthase large subunit</fullName>
        <ecNumber evidence="7">6.3.5.5</ecNumber>
    </submittedName>
</protein>
<dbReference type="EC" id="6.3.5.5" evidence="7"/>
<dbReference type="PANTHER" id="PTHR43055">
    <property type="entry name" value="FORMATE-DEPENDENT PHOSPHORIBOSYLGLYCINAMIDE FORMYLTRANSFERASE"/>
    <property type="match status" value="1"/>
</dbReference>
<dbReference type="Gene3D" id="3.40.50.20">
    <property type="match status" value="1"/>
</dbReference>
<dbReference type="PANTHER" id="PTHR43055:SF1">
    <property type="entry name" value="FORMATE-DEPENDENT PHOSPHORIBOSYLGLYCINAMIDE FORMYLTRANSFERASE"/>
    <property type="match status" value="1"/>
</dbReference>
<evidence type="ECO:0000256" key="3">
    <source>
        <dbReference type="ARBA" id="ARBA00022840"/>
    </source>
</evidence>
<reference evidence="7 8" key="1">
    <citation type="submission" date="2020-08" db="EMBL/GenBank/DDBJ databases">
        <title>Genomic Encyclopedia of Type Strains, Phase IV (KMG-IV): sequencing the most valuable type-strain genomes for metagenomic binning, comparative biology and taxonomic classification.</title>
        <authorList>
            <person name="Goeker M."/>
        </authorList>
    </citation>
    <scope>NUCLEOTIDE SEQUENCE [LARGE SCALE GENOMIC DNA]</scope>
    <source>
        <strain evidence="7 8">DSM 21793</strain>
    </source>
</reference>
<evidence type="ECO:0000256" key="1">
    <source>
        <dbReference type="ARBA" id="ARBA00022598"/>
    </source>
</evidence>
<evidence type="ECO:0000313" key="7">
    <source>
        <dbReference type="EMBL" id="MBB3890674.1"/>
    </source>
</evidence>
<keyword evidence="5" id="KW-0732">Signal</keyword>
<dbReference type="GO" id="GO:0005524">
    <property type="term" value="F:ATP binding"/>
    <property type="evidence" value="ECO:0007669"/>
    <property type="project" value="UniProtKB-UniRule"/>
</dbReference>
<proteinExistence type="predicted"/>
<dbReference type="InterPro" id="IPR011761">
    <property type="entry name" value="ATP-grasp"/>
</dbReference>
<keyword evidence="2 4" id="KW-0547">Nucleotide-binding</keyword>
<evidence type="ECO:0000313" key="8">
    <source>
        <dbReference type="Proteomes" id="UP000530564"/>
    </source>
</evidence>
<evidence type="ECO:0000259" key="6">
    <source>
        <dbReference type="PROSITE" id="PS50975"/>
    </source>
</evidence>
<feature type="chain" id="PRO_5032748321" evidence="5">
    <location>
        <begin position="23"/>
        <end position="315"/>
    </location>
</feature>
<dbReference type="InterPro" id="IPR013815">
    <property type="entry name" value="ATP_grasp_subdomain_1"/>
</dbReference>
<evidence type="ECO:0000256" key="5">
    <source>
        <dbReference type="SAM" id="SignalP"/>
    </source>
</evidence>
<sequence length="315" mass="33152">MNVLILSAAAKVLLVQAFQAAAHPLGGRVLAADIASDNAALFAADQALILPRSDAPQFAGALIEACARHAVGLIVPTRDGELATLAHLRPRLAEAGVAVLVPAPEALAICRDKRRFTQACHDLGLGTPRTYAPGQTPDAFPVFVRPVDGAGGAGARRIDDPTDLPADETLLVQAFDDGPEYTVDVLMSLDGAPLQAVARRRLQVQDGEATKSRTQDVPALTDQALKLCAALGLVGHNVVQAFHDDAGTRFIEINPRFGGASNLSIQAGLASPERILQMARGQDVEAARPRAIAYGLTMLRYSQDRIVTDAELAAL</sequence>
<dbReference type="InterPro" id="IPR048764">
    <property type="entry name" value="PylC_N"/>
</dbReference>
<dbReference type="AlphaFoldDB" id="A0A839ZX96"/>
<dbReference type="Pfam" id="PF15632">
    <property type="entry name" value="ATPgrasp_Ter"/>
    <property type="match status" value="1"/>
</dbReference>